<evidence type="ECO:0000313" key="14">
    <source>
        <dbReference type="Proteomes" id="UP000809243"/>
    </source>
</evidence>
<dbReference type="Proteomes" id="UP000809243">
    <property type="component" value="Unassembled WGS sequence"/>
</dbReference>
<dbReference type="SUPFAM" id="SSF54768">
    <property type="entry name" value="dsRNA-binding domain-like"/>
    <property type="match status" value="1"/>
</dbReference>
<evidence type="ECO:0000256" key="9">
    <source>
        <dbReference type="PROSITE-ProRule" id="PRU00268"/>
    </source>
</evidence>
<dbReference type="Pfam" id="PF03719">
    <property type="entry name" value="Ribosomal_S5_C"/>
    <property type="match status" value="1"/>
</dbReference>
<dbReference type="AlphaFoldDB" id="A0A939C454"/>
<accession>A0A939C454</accession>
<dbReference type="InterPro" id="IPR005711">
    <property type="entry name" value="Ribosomal_uS5_euk/arc"/>
</dbReference>
<dbReference type="InterPro" id="IPR013810">
    <property type="entry name" value="Ribosomal_uS5_N"/>
</dbReference>
<comment type="caution">
    <text evidence="13">The sequence shown here is derived from an EMBL/GenBank/DDBJ whole genome shotgun (WGS) entry which is preliminary data.</text>
</comment>
<evidence type="ECO:0000256" key="7">
    <source>
        <dbReference type="ARBA" id="ARBA00035255"/>
    </source>
</evidence>
<dbReference type="PANTHER" id="PTHR13718:SF4">
    <property type="entry name" value="40S RIBOSOMAL PROTEIN S2"/>
    <property type="match status" value="1"/>
</dbReference>
<evidence type="ECO:0000256" key="10">
    <source>
        <dbReference type="RuleBase" id="RU003823"/>
    </source>
</evidence>
<keyword evidence="5 9" id="KW-0687">Ribonucleoprotein</keyword>
<dbReference type="InterPro" id="IPR000851">
    <property type="entry name" value="Ribosomal_uS5"/>
</dbReference>
<sequence length="233" mass="25580">MNREREDRKEERGPRLSEKEKQLAAWVPKTALGKKVLAGEITDLNQIFDSNEVILEPEIVDKLIELEEKMVDVKKTTRVIAAGRQFSFRVSVLVGNRNGFVGIGTAKDNEKWPAVRKAAKTAKLNLIRVRRGCGSWQCACGKGHSVPFKVTGKNASVRVTFLPAPNGVGLVAGNVIKDVLQLAGITDVWTNVKGATDTKLNFIRAAIDALAKTTSMKLSDSISKKQEAERRNA</sequence>
<keyword evidence="3" id="KW-0694">RNA-binding</keyword>
<dbReference type="SUPFAM" id="SSF54211">
    <property type="entry name" value="Ribosomal protein S5 domain 2-like"/>
    <property type="match status" value="1"/>
</dbReference>
<feature type="region of interest" description="Disordered" evidence="11">
    <location>
        <begin position="1"/>
        <end position="20"/>
    </location>
</feature>
<evidence type="ECO:0000256" key="6">
    <source>
        <dbReference type="ARBA" id="ARBA00025844"/>
    </source>
</evidence>
<dbReference type="GO" id="GO:0019843">
    <property type="term" value="F:rRNA binding"/>
    <property type="evidence" value="ECO:0007669"/>
    <property type="project" value="UniProtKB-KW"/>
</dbReference>
<reference evidence="13" key="1">
    <citation type="submission" date="2021-01" db="EMBL/GenBank/DDBJ databases">
        <title>Active Sulfur Cycling in an Early Earth Analoge.</title>
        <authorList>
            <person name="Hahn C.R."/>
            <person name="Youssef N.H."/>
            <person name="Elshahed M."/>
        </authorList>
    </citation>
    <scope>NUCLEOTIDE SEQUENCE</scope>
    <source>
        <strain evidence="13">Zod_Metabat.1151</strain>
    </source>
</reference>
<evidence type="ECO:0000256" key="3">
    <source>
        <dbReference type="ARBA" id="ARBA00022884"/>
    </source>
</evidence>
<evidence type="ECO:0000256" key="5">
    <source>
        <dbReference type="ARBA" id="ARBA00023274"/>
    </source>
</evidence>
<name>A0A939C454_9ARCH</name>
<dbReference type="FunFam" id="3.30.230.10:FF:000004">
    <property type="entry name" value="40S ribosomal protein S2"/>
    <property type="match status" value="1"/>
</dbReference>
<evidence type="ECO:0000259" key="12">
    <source>
        <dbReference type="PROSITE" id="PS50881"/>
    </source>
</evidence>
<dbReference type="GO" id="GO:0003735">
    <property type="term" value="F:structural constituent of ribosome"/>
    <property type="evidence" value="ECO:0007669"/>
    <property type="project" value="UniProtKB-UniRule"/>
</dbReference>
<comment type="similarity">
    <text evidence="1 10">Belongs to the universal ribosomal protein uS5 family.</text>
</comment>
<dbReference type="PROSITE" id="PS50881">
    <property type="entry name" value="S5_DSRBD"/>
    <property type="match status" value="1"/>
</dbReference>
<proteinExistence type="inferred from homology"/>
<feature type="domain" description="S5 DRBM" evidence="12">
    <location>
        <begin position="66"/>
        <end position="129"/>
    </location>
</feature>
<dbReference type="Gene3D" id="3.30.160.20">
    <property type="match status" value="1"/>
</dbReference>
<evidence type="ECO:0000313" key="13">
    <source>
        <dbReference type="EMBL" id="MBN2066871.1"/>
    </source>
</evidence>
<dbReference type="NCBIfam" id="TIGR01020">
    <property type="entry name" value="uS5_euk_arch"/>
    <property type="match status" value="1"/>
</dbReference>
<dbReference type="InterPro" id="IPR014721">
    <property type="entry name" value="Ribsml_uS5_D2-typ_fold_subgr"/>
</dbReference>
<protein>
    <recommendedName>
        <fullName evidence="7">Small ribosomal subunit protein uS5</fullName>
    </recommendedName>
    <alternativeName>
        <fullName evidence="8">30S ribosomal protein S5</fullName>
    </alternativeName>
</protein>
<keyword evidence="4 9" id="KW-0689">Ribosomal protein</keyword>
<comment type="subunit">
    <text evidence="6">Part of the 30S ribosomal subunit. Contacts protein S4.</text>
</comment>
<dbReference type="InterPro" id="IPR047866">
    <property type="entry name" value="Ribosomal_uS5_arc"/>
</dbReference>
<keyword evidence="2" id="KW-0699">rRNA-binding</keyword>
<gene>
    <name evidence="13" type="ORF">JW744_00200</name>
</gene>
<evidence type="ECO:0000256" key="4">
    <source>
        <dbReference type="ARBA" id="ARBA00022980"/>
    </source>
</evidence>
<evidence type="ECO:0000256" key="1">
    <source>
        <dbReference type="ARBA" id="ARBA00008945"/>
    </source>
</evidence>
<dbReference type="NCBIfam" id="NF003125">
    <property type="entry name" value="PRK04044.1"/>
    <property type="match status" value="1"/>
</dbReference>
<dbReference type="GO" id="GO:0006412">
    <property type="term" value="P:translation"/>
    <property type="evidence" value="ECO:0007669"/>
    <property type="project" value="InterPro"/>
</dbReference>
<evidence type="ECO:0000256" key="11">
    <source>
        <dbReference type="SAM" id="MobiDB-lite"/>
    </source>
</evidence>
<dbReference type="Pfam" id="PF00333">
    <property type="entry name" value="Ribosomal_S5"/>
    <property type="match status" value="1"/>
</dbReference>
<dbReference type="PANTHER" id="PTHR13718">
    <property type="entry name" value="RIBOSOMAL S SUBUNIT"/>
    <property type="match status" value="1"/>
</dbReference>
<dbReference type="InterPro" id="IPR005324">
    <property type="entry name" value="Ribosomal_uS5_C"/>
</dbReference>
<dbReference type="InterPro" id="IPR020568">
    <property type="entry name" value="Ribosomal_Su5_D2-typ_SF"/>
</dbReference>
<dbReference type="GO" id="GO:0022627">
    <property type="term" value="C:cytosolic small ribosomal subunit"/>
    <property type="evidence" value="ECO:0007669"/>
    <property type="project" value="TreeGrafter"/>
</dbReference>
<organism evidence="13 14">
    <name type="scientific">Candidatus Iainarchaeum sp</name>
    <dbReference type="NCBI Taxonomy" id="3101447"/>
    <lineage>
        <taxon>Archaea</taxon>
        <taxon>Candidatus Iainarchaeota</taxon>
        <taxon>Candidatus Iainarchaeia</taxon>
        <taxon>Candidatus Iainarchaeales</taxon>
        <taxon>Candidatus Iainarchaeaceae</taxon>
        <taxon>Candidatus Iainarchaeum</taxon>
    </lineage>
</organism>
<evidence type="ECO:0000256" key="2">
    <source>
        <dbReference type="ARBA" id="ARBA00022730"/>
    </source>
</evidence>
<evidence type="ECO:0000256" key="8">
    <source>
        <dbReference type="ARBA" id="ARBA00035519"/>
    </source>
</evidence>
<dbReference type="Gene3D" id="3.30.230.10">
    <property type="match status" value="1"/>
</dbReference>
<dbReference type="EMBL" id="JAFGDB010000005">
    <property type="protein sequence ID" value="MBN2066871.1"/>
    <property type="molecule type" value="Genomic_DNA"/>
</dbReference>